<sequence>MCDKDDQLMHLSFPMACTDVLEAVHICSRSRA</sequence>
<organism evidence="1">
    <name type="scientific">Tanacetum cinerariifolium</name>
    <name type="common">Dalmatian daisy</name>
    <name type="synonym">Chrysanthemum cinerariifolium</name>
    <dbReference type="NCBI Taxonomy" id="118510"/>
    <lineage>
        <taxon>Eukaryota</taxon>
        <taxon>Viridiplantae</taxon>
        <taxon>Streptophyta</taxon>
        <taxon>Embryophyta</taxon>
        <taxon>Tracheophyta</taxon>
        <taxon>Spermatophyta</taxon>
        <taxon>Magnoliopsida</taxon>
        <taxon>eudicotyledons</taxon>
        <taxon>Gunneridae</taxon>
        <taxon>Pentapetalae</taxon>
        <taxon>asterids</taxon>
        <taxon>campanulids</taxon>
        <taxon>Asterales</taxon>
        <taxon>Asteraceae</taxon>
        <taxon>Asteroideae</taxon>
        <taxon>Anthemideae</taxon>
        <taxon>Anthemidinae</taxon>
        <taxon>Tanacetum</taxon>
    </lineage>
</organism>
<name>A0A699JMR8_TANCI</name>
<comment type="caution">
    <text evidence="1">The sequence shown here is derived from an EMBL/GenBank/DDBJ whole genome shotgun (WGS) entry which is preliminary data.</text>
</comment>
<feature type="non-terminal residue" evidence="1">
    <location>
        <position position="32"/>
    </location>
</feature>
<evidence type="ECO:0000313" key="1">
    <source>
        <dbReference type="EMBL" id="GFA43021.1"/>
    </source>
</evidence>
<accession>A0A699JMR8</accession>
<reference evidence="1" key="1">
    <citation type="journal article" date="2019" name="Sci. Rep.">
        <title>Draft genome of Tanacetum cinerariifolium, the natural source of mosquito coil.</title>
        <authorList>
            <person name="Yamashiro T."/>
            <person name="Shiraishi A."/>
            <person name="Satake H."/>
            <person name="Nakayama K."/>
        </authorList>
    </citation>
    <scope>NUCLEOTIDE SEQUENCE</scope>
</reference>
<proteinExistence type="predicted"/>
<dbReference type="EMBL" id="BKCJ010422631">
    <property type="protein sequence ID" value="GFA43021.1"/>
    <property type="molecule type" value="Genomic_DNA"/>
</dbReference>
<protein>
    <submittedName>
        <fullName evidence="1">Uncharacterized protein</fullName>
    </submittedName>
</protein>
<dbReference type="AlphaFoldDB" id="A0A699JMR8"/>
<gene>
    <name evidence="1" type="ORF">Tci_614993</name>
</gene>